<dbReference type="Proteomes" id="UP001152888">
    <property type="component" value="Unassembled WGS sequence"/>
</dbReference>
<accession>A0A9P0L1T5</accession>
<proteinExistence type="predicted"/>
<dbReference type="AlphaFoldDB" id="A0A9P0L1T5"/>
<feature type="compositionally biased region" description="Acidic residues" evidence="1">
    <location>
        <begin position="43"/>
        <end position="58"/>
    </location>
</feature>
<evidence type="ECO:0000313" key="2">
    <source>
        <dbReference type="EMBL" id="CAH1986827.1"/>
    </source>
</evidence>
<dbReference type="EMBL" id="CAKOFQ010007006">
    <property type="protein sequence ID" value="CAH1986827.1"/>
    <property type="molecule type" value="Genomic_DNA"/>
</dbReference>
<feature type="region of interest" description="Disordered" evidence="1">
    <location>
        <begin position="1"/>
        <end position="30"/>
    </location>
</feature>
<sequence length="104" mass="11730">MAEEECAGPSERPTRGQKRKQQNSSYCGLSEDDIRQILSVVDEDDIYLSEEDPFEDSGSEYSPDNLESESISSEVSSVDENYDTEQVTQNEEPEDLEAILQQSE</sequence>
<gene>
    <name evidence="2" type="ORF">ACAOBT_LOCUS17475</name>
</gene>
<protein>
    <submittedName>
        <fullName evidence="2">Uncharacterized protein</fullName>
    </submittedName>
</protein>
<evidence type="ECO:0000313" key="3">
    <source>
        <dbReference type="Proteomes" id="UP001152888"/>
    </source>
</evidence>
<feature type="region of interest" description="Disordered" evidence="1">
    <location>
        <begin position="43"/>
        <end position="104"/>
    </location>
</feature>
<organism evidence="2 3">
    <name type="scientific">Acanthoscelides obtectus</name>
    <name type="common">Bean weevil</name>
    <name type="synonym">Bruchus obtectus</name>
    <dbReference type="NCBI Taxonomy" id="200917"/>
    <lineage>
        <taxon>Eukaryota</taxon>
        <taxon>Metazoa</taxon>
        <taxon>Ecdysozoa</taxon>
        <taxon>Arthropoda</taxon>
        <taxon>Hexapoda</taxon>
        <taxon>Insecta</taxon>
        <taxon>Pterygota</taxon>
        <taxon>Neoptera</taxon>
        <taxon>Endopterygota</taxon>
        <taxon>Coleoptera</taxon>
        <taxon>Polyphaga</taxon>
        <taxon>Cucujiformia</taxon>
        <taxon>Chrysomeloidea</taxon>
        <taxon>Chrysomelidae</taxon>
        <taxon>Bruchinae</taxon>
        <taxon>Bruchini</taxon>
        <taxon>Acanthoscelides</taxon>
    </lineage>
</organism>
<keyword evidence="3" id="KW-1185">Reference proteome</keyword>
<comment type="caution">
    <text evidence="2">The sequence shown here is derived from an EMBL/GenBank/DDBJ whole genome shotgun (WGS) entry which is preliminary data.</text>
</comment>
<feature type="compositionally biased region" description="Low complexity" evidence="1">
    <location>
        <begin position="68"/>
        <end position="79"/>
    </location>
</feature>
<dbReference type="OrthoDB" id="6146839at2759"/>
<evidence type="ECO:0000256" key="1">
    <source>
        <dbReference type="SAM" id="MobiDB-lite"/>
    </source>
</evidence>
<reference evidence="2" key="1">
    <citation type="submission" date="2022-03" db="EMBL/GenBank/DDBJ databases">
        <authorList>
            <person name="Sayadi A."/>
        </authorList>
    </citation>
    <scope>NUCLEOTIDE SEQUENCE</scope>
</reference>
<name>A0A9P0L1T5_ACAOB</name>